<dbReference type="Gene3D" id="1.10.10.60">
    <property type="entry name" value="Homeodomain-like"/>
    <property type="match status" value="1"/>
</dbReference>
<dbReference type="PANTHER" id="PTHR30328">
    <property type="entry name" value="TRANSCRIPTIONAL REPRESSOR"/>
    <property type="match status" value="1"/>
</dbReference>
<dbReference type="InterPro" id="IPR050109">
    <property type="entry name" value="HTH-type_TetR-like_transc_reg"/>
</dbReference>
<feature type="domain" description="HTH tetR-type" evidence="3">
    <location>
        <begin position="4"/>
        <end position="64"/>
    </location>
</feature>
<keyword evidence="1 2" id="KW-0238">DNA-binding</keyword>
<feature type="DNA-binding region" description="H-T-H motif" evidence="2">
    <location>
        <begin position="27"/>
        <end position="46"/>
    </location>
</feature>
<evidence type="ECO:0000313" key="4">
    <source>
        <dbReference type="EMBL" id="MCY1722247.1"/>
    </source>
</evidence>
<dbReference type="InterPro" id="IPR009057">
    <property type="entry name" value="Homeodomain-like_sf"/>
</dbReference>
<dbReference type="EMBL" id="JAPOHD010000031">
    <property type="protein sequence ID" value="MCY1722247.1"/>
    <property type="molecule type" value="Genomic_DNA"/>
</dbReference>
<reference evidence="4" key="1">
    <citation type="submission" date="2022-11" db="EMBL/GenBank/DDBJ databases">
        <title>Marilongibacter aestuarii gen. nov., sp. nov., isolated from tidal flat sediment.</title>
        <authorList>
            <person name="Jiayan W."/>
        </authorList>
    </citation>
    <scope>NUCLEOTIDE SEQUENCE</scope>
    <source>
        <strain evidence="4">Z1-6</strain>
    </source>
</reference>
<evidence type="ECO:0000256" key="2">
    <source>
        <dbReference type="PROSITE-ProRule" id="PRU00335"/>
    </source>
</evidence>
<sequence length="192" mass="22163">MTNNKTKLQIVEAAGTTFSRFGFKKTTMDDIAFTAGKGKSSIYYYFKNKEEVFEAVTEHEAEILKEEINKALARTEKATDKLRTYIYLRMNRFTAKGNLYAAINDNFLATFSFIEKIRNNHREYELKIISSILNQGIEENEFKPINVDFIGSTLLTAMIGFELPILKNPDANIEFERKINDIMDMFLYGICT</sequence>
<dbReference type="InterPro" id="IPR036271">
    <property type="entry name" value="Tet_transcr_reg_TetR-rel_C_sf"/>
</dbReference>
<dbReference type="SUPFAM" id="SSF46689">
    <property type="entry name" value="Homeodomain-like"/>
    <property type="match status" value="1"/>
</dbReference>
<name>A0A9X3J7Q7_9BACT</name>
<dbReference type="Gene3D" id="1.10.357.10">
    <property type="entry name" value="Tetracycline Repressor, domain 2"/>
    <property type="match status" value="1"/>
</dbReference>
<dbReference type="InterPro" id="IPR001647">
    <property type="entry name" value="HTH_TetR"/>
</dbReference>
<dbReference type="RefSeq" id="WP_343334572.1">
    <property type="nucleotide sequence ID" value="NZ_JAPOHD010000031.1"/>
</dbReference>
<comment type="caution">
    <text evidence="4">The sequence shown here is derived from an EMBL/GenBank/DDBJ whole genome shotgun (WGS) entry which is preliminary data.</text>
</comment>
<proteinExistence type="predicted"/>
<dbReference type="GO" id="GO:0003677">
    <property type="term" value="F:DNA binding"/>
    <property type="evidence" value="ECO:0007669"/>
    <property type="project" value="UniProtKB-UniRule"/>
</dbReference>
<dbReference type="PRINTS" id="PR00455">
    <property type="entry name" value="HTHTETR"/>
</dbReference>
<protein>
    <submittedName>
        <fullName evidence="4">TetR/AcrR family transcriptional regulator</fullName>
    </submittedName>
</protein>
<gene>
    <name evidence="4" type="ORF">OU798_17975</name>
</gene>
<dbReference type="Pfam" id="PF00440">
    <property type="entry name" value="TetR_N"/>
    <property type="match status" value="1"/>
</dbReference>
<dbReference type="PROSITE" id="PS50977">
    <property type="entry name" value="HTH_TETR_2"/>
    <property type="match status" value="1"/>
</dbReference>
<dbReference type="AlphaFoldDB" id="A0A9X3J7Q7"/>
<evidence type="ECO:0000256" key="1">
    <source>
        <dbReference type="ARBA" id="ARBA00023125"/>
    </source>
</evidence>
<accession>A0A9X3J7Q7</accession>
<organism evidence="4 5">
    <name type="scientific">Draconibacterium aestuarii</name>
    <dbReference type="NCBI Taxonomy" id="2998507"/>
    <lineage>
        <taxon>Bacteria</taxon>
        <taxon>Pseudomonadati</taxon>
        <taxon>Bacteroidota</taxon>
        <taxon>Bacteroidia</taxon>
        <taxon>Marinilabiliales</taxon>
        <taxon>Prolixibacteraceae</taxon>
        <taxon>Draconibacterium</taxon>
    </lineage>
</organism>
<dbReference type="SUPFAM" id="SSF48498">
    <property type="entry name" value="Tetracyclin repressor-like, C-terminal domain"/>
    <property type="match status" value="1"/>
</dbReference>
<evidence type="ECO:0000313" key="5">
    <source>
        <dbReference type="Proteomes" id="UP001145087"/>
    </source>
</evidence>
<dbReference type="Proteomes" id="UP001145087">
    <property type="component" value="Unassembled WGS sequence"/>
</dbReference>
<keyword evidence="5" id="KW-1185">Reference proteome</keyword>
<dbReference type="PANTHER" id="PTHR30328:SF54">
    <property type="entry name" value="HTH-TYPE TRANSCRIPTIONAL REPRESSOR SCO4008"/>
    <property type="match status" value="1"/>
</dbReference>
<evidence type="ECO:0000259" key="3">
    <source>
        <dbReference type="PROSITE" id="PS50977"/>
    </source>
</evidence>